<keyword evidence="4" id="KW-0255">Endonuclease</keyword>
<keyword evidence="4" id="KW-0540">Nuclease</keyword>
<dbReference type="Proteomes" id="UP001415169">
    <property type="component" value="Unassembled WGS sequence"/>
</dbReference>
<gene>
    <name evidence="4" type="ORF">GCM10022286_28030</name>
</gene>
<name>A0ABP7ZMY3_9MICO</name>
<dbReference type="Pfam" id="PF02720">
    <property type="entry name" value="DUF222"/>
    <property type="match status" value="1"/>
</dbReference>
<evidence type="ECO:0000259" key="3">
    <source>
        <dbReference type="SMART" id="SM00507"/>
    </source>
</evidence>
<dbReference type="GO" id="GO:0004519">
    <property type="term" value="F:endonuclease activity"/>
    <property type="evidence" value="ECO:0007669"/>
    <property type="project" value="UniProtKB-KW"/>
</dbReference>
<feature type="region of interest" description="Disordered" evidence="2">
    <location>
        <begin position="442"/>
        <end position="492"/>
    </location>
</feature>
<dbReference type="InterPro" id="IPR003615">
    <property type="entry name" value="HNH_nuc"/>
</dbReference>
<comment type="similarity">
    <text evidence="1">Belongs to the Rv1128c/1148c/1588c/1702c/1945/3466 family.</text>
</comment>
<dbReference type="RefSeq" id="WP_344792507.1">
    <property type="nucleotide sequence ID" value="NZ_BAABBV010000002.1"/>
</dbReference>
<dbReference type="CDD" id="cd00085">
    <property type="entry name" value="HNHc"/>
    <property type="match status" value="1"/>
</dbReference>
<dbReference type="SMART" id="SM00507">
    <property type="entry name" value="HNHc"/>
    <property type="match status" value="1"/>
</dbReference>
<organism evidence="4 5">
    <name type="scientific">Gryllotalpicola daejeonensis</name>
    <dbReference type="NCBI Taxonomy" id="993087"/>
    <lineage>
        <taxon>Bacteria</taxon>
        <taxon>Bacillati</taxon>
        <taxon>Actinomycetota</taxon>
        <taxon>Actinomycetes</taxon>
        <taxon>Micrococcales</taxon>
        <taxon>Microbacteriaceae</taxon>
        <taxon>Gryllotalpicola</taxon>
    </lineage>
</organism>
<evidence type="ECO:0000313" key="5">
    <source>
        <dbReference type="Proteomes" id="UP001415169"/>
    </source>
</evidence>
<sequence length="492" mass="50743">MSKVGSAACGALARLAGVLPVDPSALTDGQLVRLAEDLAAVHRHLDAVELAVAGEVQHRSDPESPDSLARRLGFKTAAGAIQGLTKSSGKEAAKLVAQVTELKKLPAVEQAVLDGRIGREAAAAISSELQKAAGKDLGRADAAELSLVEVELVELATTAGADEVKAKAAEKAALLDVRVVEDQAAKAMAERFFWISPTVDGVAKVSGLLPAGHAAVIRGVLDAFGNPKGKKTVTFQPSDELTPGDGRAPADGRTRGQVNADLLRDVFASQARSAEVPDMDGDHPTVWISTTAKELHSGEGLAFYAGTPEPVPVAEAEQAACTGGIQTVIFGDDGEVLRLGRSVRGFTRRQRRAIALRDGGTCLIPGCTVPAQWCEVHHVISYKNGGNTDLDNGVLLCWFHHHEIDTGPWQVRIINGTPEVRYAHGGRVIDWTTAGNGQAARLKQHAGAPPAAPPGAPPGIPPAAAAPPGTPPGAPPGAPGALGAPSGEPPGR</sequence>
<evidence type="ECO:0000256" key="1">
    <source>
        <dbReference type="ARBA" id="ARBA00023450"/>
    </source>
</evidence>
<dbReference type="Gene3D" id="1.10.30.50">
    <property type="match status" value="1"/>
</dbReference>
<accession>A0ABP7ZMY3</accession>
<dbReference type="EMBL" id="BAABBV010000002">
    <property type="protein sequence ID" value="GAA4165211.1"/>
    <property type="molecule type" value="Genomic_DNA"/>
</dbReference>
<dbReference type="Pfam" id="PF01844">
    <property type="entry name" value="HNH"/>
    <property type="match status" value="1"/>
</dbReference>
<feature type="domain" description="HNH nuclease" evidence="3">
    <location>
        <begin position="349"/>
        <end position="402"/>
    </location>
</feature>
<keyword evidence="5" id="KW-1185">Reference proteome</keyword>
<protein>
    <submittedName>
        <fullName evidence="4">HNH endonuclease signature motif containing protein</fullName>
    </submittedName>
</protein>
<keyword evidence="4" id="KW-0378">Hydrolase</keyword>
<comment type="caution">
    <text evidence="4">The sequence shown here is derived from an EMBL/GenBank/DDBJ whole genome shotgun (WGS) entry which is preliminary data.</text>
</comment>
<proteinExistence type="inferred from homology"/>
<dbReference type="InterPro" id="IPR002711">
    <property type="entry name" value="HNH"/>
</dbReference>
<evidence type="ECO:0000313" key="4">
    <source>
        <dbReference type="EMBL" id="GAA4165211.1"/>
    </source>
</evidence>
<reference evidence="4" key="2">
    <citation type="submission" date="2023-12" db="EMBL/GenBank/DDBJ databases">
        <authorList>
            <person name="Sun Q."/>
            <person name="Inoue M."/>
        </authorList>
    </citation>
    <scope>NUCLEOTIDE SEQUENCE</scope>
    <source>
        <strain evidence="4">JCM 17590</strain>
    </source>
</reference>
<evidence type="ECO:0000256" key="2">
    <source>
        <dbReference type="SAM" id="MobiDB-lite"/>
    </source>
</evidence>
<dbReference type="InterPro" id="IPR003870">
    <property type="entry name" value="DUF222"/>
</dbReference>
<feature type="compositionally biased region" description="Pro residues" evidence="2">
    <location>
        <begin position="450"/>
        <end position="478"/>
    </location>
</feature>
<reference evidence="4" key="1">
    <citation type="journal article" date="2014" name="Int. J. Syst. Evol. Microbiol.">
        <title>Complete genome of a new Firmicutes species belonging to the dominant human colonic microbiota ('Ruminococcus bicirculans') reveals two chromosomes and a selective capacity to utilize plant glucans.</title>
        <authorList>
            <consortium name="NISC Comparative Sequencing Program"/>
            <person name="Wegmann U."/>
            <person name="Louis P."/>
            <person name="Goesmann A."/>
            <person name="Henrissat B."/>
            <person name="Duncan S.H."/>
            <person name="Flint H.J."/>
        </authorList>
    </citation>
    <scope>NUCLEOTIDE SEQUENCE</scope>
    <source>
        <strain evidence="4">JCM 17590</strain>
    </source>
</reference>